<sequence>MSFGPVIKIAFLFTLSSVSSFSSPMALEGYDYSPKKRSAFGRQTSILSYVQKSGEVLPLSSTAEWGVRSSKGSGSVSPKRKRQIERQRKRSPQKTIDSCWNIYGEITSQKPIEAVLIDGDDKENISPAFSSINKEEKKEQKAQFMGIFRQPLPEKYERIKKDLLKKTWLISQHGNPYLQISSSEASDSKEHYIVIIQRSNKDTGKTEYSAYIDGRPYEDFIKEKRQKEQEKLSPVWFPDHDSIKRASLTIIYK</sequence>
<gene>
    <name evidence="3" type="ORF">J0H12_04935</name>
</gene>
<feature type="compositionally biased region" description="Low complexity" evidence="1">
    <location>
        <begin position="67"/>
        <end position="77"/>
    </location>
</feature>
<comment type="caution">
    <text evidence="3">The sequence shown here is derived from an EMBL/GenBank/DDBJ whole genome shotgun (WGS) entry which is preliminary data.</text>
</comment>
<feature type="signal peptide" evidence="2">
    <location>
        <begin position="1"/>
        <end position="22"/>
    </location>
</feature>
<evidence type="ECO:0000313" key="4">
    <source>
        <dbReference type="Proteomes" id="UP000664414"/>
    </source>
</evidence>
<dbReference type="EMBL" id="JAFKGL010000019">
    <property type="protein sequence ID" value="MBN9413251.1"/>
    <property type="molecule type" value="Genomic_DNA"/>
</dbReference>
<dbReference type="Proteomes" id="UP000664414">
    <property type="component" value="Unassembled WGS sequence"/>
</dbReference>
<feature type="region of interest" description="Disordered" evidence="1">
    <location>
        <begin position="67"/>
        <end position="93"/>
    </location>
</feature>
<evidence type="ECO:0008006" key="5">
    <source>
        <dbReference type="Google" id="ProtNLM"/>
    </source>
</evidence>
<protein>
    <recommendedName>
        <fullName evidence="5">TonB C-terminal domain-containing protein</fullName>
    </recommendedName>
</protein>
<feature type="compositionally biased region" description="Basic residues" evidence="1">
    <location>
        <begin position="78"/>
        <end position="92"/>
    </location>
</feature>
<evidence type="ECO:0000256" key="1">
    <source>
        <dbReference type="SAM" id="MobiDB-lite"/>
    </source>
</evidence>
<accession>A0A8J7Q0T3</accession>
<reference evidence="3" key="1">
    <citation type="submission" date="2021-02" db="EMBL/GenBank/DDBJ databases">
        <title>Thiocyanate and organic carbon inputs drive convergent selection for specific autotrophic Afipia and Thiobacillus strains within complex microbiomes.</title>
        <authorList>
            <person name="Huddy R.J."/>
            <person name="Sachdeva R."/>
            <person name="Kadzinga F."/>
            <person name="Kantor R.S."/>
            <person name="Harrison S.T.L."/>
            <person name="Banfield J.F."/>
        </authorList>
    </citation>
    <scope>NUCLEOTIDE SEQUENCE</scope>
    <source>
        <strain evidence="3">SCN18_10_11_15_R4_P_38_20</strain>
    </source>
</reference>
<evidence type="ECO:0000256" key="2">
    <source>
        <dbReference type="SAM" id="SignalP"/>
    </source>
</evidence>
<organism evidence="3 4">
    <name type="scientific">Candidatus Paracaedimonas acanthamoebae</name>
    <dbReference type="NCBI Taxonomy" id="244581"/>
    <lineage>
        <taxon>Bacteria</taxon>
        <taxon>Pseudomonadati</taxon>
        <taxon>Pseudomonadota</taxon>
        <taxon>Alphaproteobacteria</taxon>
        <taxon>Holosporales</taxon>
        <taxon>Caedimonadaceae</taxon>
        <taxon>Candidatus Paracaedimonas</taxon>
    </lineage>
</organism>
<name>A0A8J7Q0T3_9PROT</name>
<keyword evidence="2" id="KW-0732">Signal</keyword>
<evidence type="ECO:0000313" key="3">
    <source>
        <dbReference type="EMBL" id="MBN9413251.1"/>
    </source>
</evidence>
<dbReference type="AlphaFoldDB" id="A0A8J7Q0T3"/>
<proteinExistence type="predicted"/>
<feature type="chain" id="PRO_5035145560" description="TonB C-terminal domain-containing protein" evidence="2">
    <location>
        <begin position="23"/>
        <end position="253"/>
    </location>
</feature>